<dbReference type="STRING" id="1448308.A0A2T2P6U7"/>
<proteinExistence type="predicted"/>
<keyword evidence="4" id="KW-1185">Reference proteome</keyword>
<dbReference type="Gene3D" id="2.30.30.140">
    <property type="match status" value="1"/>
</dbReference>
<name>A0A2T2P6U7_CORCC</name>
<dbReference type="AlphaFoldDB" id="A0A2T2P6U7"/>
<evidence type="ECO:0000256" key="1">
    <source>
        <dbReference type="SAM" id="MobiDB-lite"/>
    </source>
</evidence>
<evidence type="ECO:0000313" key="4">
    <source>
        <dbReference type="Proteomes" id="UP000240883"/>
    </source>
</evidence>
<dbReference type="OrthoDB" id="79171at2759"/>
<dbReference type="EMBL" id="KZ678129">
    <property type="protein sequence ID" value="PSN73415.1"/>
    <property type="molecule type" value="Genomic_DNA"/>
</dbReference>
<dbReference type="SMART" id="SM00333">
    <property type="entry name" value="TUDOR"/>
    <property type="match status" value="1"/>
</dbReference>
<reference evidence="3 4" key="1">
    <citation type="journal article" date="2018" name="Front. Microbiol.">
        <title>Genome-Wide Analysis of Corynespora cassiicola Leaf Fall Disease Putative Effectors.</title>
        <authorList>
            <person name="Lopez D."/>
            <person name="Ribeiro S."/>
            <person name="Label P."/>
            <person name="Fumanal B."/>
            <person name="Venisse J.S."/>
            <person name="Kohler A."/>
            <person name="de Oliveira R.R."/>
            <person name="Labutti K."/>
            <person name="Lipzen A."/>
            <person name="Lail K."/>
            <person name="Bauer D."/>
            <person name="Ohm R.A."/>
            <person name="Barry K.W."/>
            <person name="Spatafora J."/>
            <person name="Grigoriev I.V."/>
            <person name="Martin F.M."/>
            <person name="Pujade-Renaud V."/>
        </authorList>
    </citation>
    <scope>NUCLEOTIDE SEQUENCE [LARGE SCALE GENOMIC DNA]</scope>
    <source>
        <strain evidence="3 4">Philippines</strain>
    </source>
</reference>
<organism evidence="3 4">
    <name type="scientific">Corynespora cassiicola Philippines</name>
    <dbReference type="NCBI Taxonomy" id="1448308"/>
    <lineage>
        <taxon>Eukaryota</taxon>
        <taxon>Fungi</taxon>
        <taxon>Dikarya</taxon>
        <taxon>Ascomycota</taxon>
        <taxon>Pezizomycotina</taxon>
        <taxon>Dothideomycetes</taxon>
        <taxon>Pleosporomycetidae</taxon>
        <taxon>Pleosporales</taxon>
        <taxon>Corynesporascaceae</taxon>
        <taxon>Corynespora</taxon>
    </lineage>
</organism>
<feature type="compositionally biased region" description="Low complexity" evidence="1">
    <location>
        <begin position="178"/>
        <end position="196"/>
    </location>
</feature>
<dbReference type="InterPro" id="IPR002999">
    <property type="entry name" value="Tudor"/>
</dbReference>
<evidence type="ECO:0000313" key="3">
    <source>
        <dbReference type="EMBL" id="PSN73415.1"/>
    </source>
</evidence>
<gene>
    <name evidence="3" type="ORF">BS50DRAFT_568955</name>
</gene>
<feature type="domain" description="Tudor" evidence="2">
    <location>
        <begin position="109"/>
        <end position="170"/>
    </location>
</feature>
<feature type="region of interest" description="Disordered" evidence="1">
    <location>
        <begin position="157"/>
        <end position="289"/>
    </location>
</feature>
<sequence>MADVKALKKQIWQLGEKIKAIEADRDQWTGTLPEMERMLANDPTNEELLIMRADTDAQIAGLDNELAPLREELAALQAQLPEQKPKFDPEKHPLLKKSLEKQEPIGPVTFNVGDECEAQWEDKLWYKAKVLTLLGSGSMLKYYIKFVEYDETKTVGRNEVRPTQKRKREPEPAPAPPAATSTPTVISAPAVVNSASQPPPPPLASDAPRKKKKAAPEFNKRVNSWKDWSTKGAGKKIAQKDSMFRTGTGVNSRVGVTGSGAGMTTIGQRKRYDKKLDEKLDEKTGGTGE</sequence>
<accession>A0A2T2P6U7</accession>
<dbReference type="SUPFAM" id="SSF63748">
    <property type="entry name" value="Tudor/PWWP/MBT"/>
    <property type="match status" value="1"/>
</dbReference>
<dbReference type="Proteomes" id="UP000240883">
    <property type="component" value="Unassembled WGS sequence"/>
</dbReference>
<feature type="compositionally biased region" description="Basic and acidic residues" evidence="1">
    <location>
        <begin position="274"/>
        <end position="289"/>
    </location>
</feature>
<dbReference type="PROSITE" id="PS50304">
    <property type="entry name" value="TUDOR"/>
    <property type="match status" value="1"/>
</dbReference>
<protein>
    <recommendedName>
        <fullName evidence="2">Tudor domain-containing protein</fullName>
    </recommendedName>
</protein>
<evidence type="ECO:0000259" key="2">
    <source>
        <dbReference type="PROSITE" id="PS50304"/>
    </source>
</evidence>